<dbReference type="InterPro" id="IPR008599">
    <property type="entry name" value="Diacid_rec"/>
</dbReference>
<dbReference type="PANTHER" id="PTHR33744">
    <property type="entry name" value="CARBOHYDRATE DIACID REGULATOR"/>
    <property type="match status" value="1"/>
</dbReference>
<dbReference type="SUPFAM" id="SSF46689">
    <property type="entry name" value="Homeodomain-like"/>
    <property type="match status" value="1"/>
</dbReference>
<dbReference type="RefSeq" id="WP_131184785.1">
    <property type="nucleotide sequence ID" value="NZ_QJUO01000017.1"/>
</dbReference>
<dbReference type="InterPro" id="IPR042070">
    <property type="entry name" value="PucR_C-HTH_sf"/>
</dbReference>
<reference evidence="3 4" key="1">
    <citation type="submission" date="2018-06" db="EMBL/GenBank/DDBJ databases">
        <title>Three novel Pseudomonas species isolated from symptomatic oak.</title>
        <authorList>
            <person name="Bueno-Gonzalez V."/>
            <person name="Brady C."/>
        </authorList>
    </citation>
    <scope>NUCLEOTIDE SEQUENCE [LARGE SCALE GENOMIC DNA]</scope>
    <source>
        <strain evidence="3 4">P17C</strain>
    </source>
</reference>
<evidence type="ECO:0000313" key="3">
    <source>
        <dbReference type="EMBL" id="TBU94803.1"/>
    </source>
</evidence>
<dbReference type="Pfam" id="PF05651">
    <property type="entry name" value="Diacid_rec"/>
    <property type="match status" value="1"/>
</dbReference>
<keyword evidence="4" id="KW-1185">Reference proteome</keyword>
<dbReference type="InterPro" id="IPR009057">
    <property type="entry name" value="Homeodomain-like_sf"/>
</dbReference>
<dbReference type="Gene3D" id="1.10.10.2840">
    <property type="entry name" value="PucR C-terminal helix-turn-helix domain"/>
    <property type="match status" value="1"/>
</dbReference>
<dbReference type="InterPro" id="IPR051448">
    <property type="entry name" value="CdaR-like_regulators"/>
</dbReference>
<evidence type="ECO:0000259" key="1">
    <source>
        <dbReference type="Pfam" id="PF05651"/>
    </source>
</evidence>
<organism evidence="3 4">
    <name type="scientific">Stutzerimonas kirkiae</name>
    <dbReference type="NCBI Taxonomy" id="2211392"/>
    <lineage>
        <taxon>Bacteria</taxon>
        <taxon>Pseudomonadati</taxon>
        <taxon>Pseudomonadota</taxon>
        <taxon>Gammaproteobacteria</taxon>
        <taxon>Pseudomonadales</taxon>
        <taxon>Pseudomonadaceae</taxon>
        <taxon>Stutzerimonas</taxon>
    </lineage>
</organism>
<gene>
    <name evidence="3" type="ORF">DNJ96_12665</name>
</gene>
<feature type="domain" description="PucR C-terminal helix-turn-helix" evidence="2">
    <location>
        <begin position="306"/>
        <end position="362"/>
    </location>
</feature>
<dbReference type="Proteomes" id="UP000292639">
    <property type="component" value="Unassembled WGS sequence"/>
</dbReference>
<feature type="domain" description="Putative sugar diacid recognition" evidence="1">
    <location>
        <begin position="4"/>
        <end position="136"/>
    </location>
</feature>
<dbReference type="EMBL" id="QJUP01000017">
    <property type="protein sequence ID" value="TBU94803.1"/>
    <property type="molecule type" value="Genomic_DNA"/>
</dbReference>
<dbReference type="AlphaFoldDB" id="A0A4Q9R5M2"/>
<dbReference type="Pfam" id="PF13556">
    <property type="entry name" value="HTH_30"/>
    <property type="match status" value="1"/>
</dbReference>
<proteinExistence type="predicted"/>
<accession>A0A4Q9R5M2</accession>
<name>A0A4Q9R5M2_9GAMM</name>
<dbReference type="PANTHER" id="PTHR33744:SF15">
    <property type="entry name" value="CARBOHYDRATE DIACID REGULATOR"/>
    <property type="match status" value="1"/>
</dbReference>
<sequence length="378" mass="42378">MLELDSTLAQHIVERAMAILPHNINVMDAQGMIIGSGDPSRLHTRHEGAQLVLANRRVVEIDEQAAACLRGVKPGVNLPLRHAEHLIGVLGITGAPEVVRPYAELVRMAAEMLVEQRVLQSERNWQRHQQEAWLRHLLDPRQTLASLEAEQERLALNLGWPRQMCLLRLSDADDPLPRQTRLLDTLGGKSEYLLAPLGRNEVLWCRPHSASRDDQAWLALADEREWGVQSLALSDPLHGLGELRQASLVLHDLQAYGQARFPERRLLRLEQLRLPTLLHSQRHNWLLQGWLAPLRQVLAQDTQGSLRATLDAWCAHDGQIQACAEALGIHRNTLRYRLERIGELSGLDLTRMDQRLQLSLGLGLGLLGSASIGCAART</sequence>
<protein>
    <submittedName>
        <fullName evidence="3">CdaR family transcriptional regulator</fullName>
    </submittedName>
</protein>
<evidence type="ECO:0000313" key="4">
    <source>
        <dbReference type="Proteomes" id="UP000292639"/>
    </source>
</evidence>
<evidence type="ECO:0000259" key="2">
    <source>
        <dbReference type="Pfam" id="PF13556"/>
    </source>
</evidence>
<dbReference type="InterPro" id="IPR025736">
    <property type="entry name" value="PucR_C-HTH_dom"/>
</dbReference>
<comment type="caution">
    <text evidence="3">The sequence shown here is derived from an EMBL/GenBank/DDBJ whole genome shotgun (WGS) entry which is preliminary data.</text>
</comment>